<evidence type="ECO:0000313" key="4">
    <source>
        <dbReference type="EMBL" id="CAF3558881.1"/>
    </source>
</evidence>
<keyword evidence="6" id="KW-1185">Reference proteome</keyword>
<evidence type="ECO:0000313" key="5">
    <source>
        <dbReference type="EMBL" id="CAF4303956.1"/>
    </source>
</evidence>
<dbReference type="EMBL" id="CAJNOK010000822">
    <property type="protein sequence ID" value="CAF0777578.1"/>
    <property type="molecule type" value="Genomic_DNA"/>
</dbReference>
<dbReference type="PANTHER" id="PTHR43404">
    <property type="entry name" value="LIPOPOLYSACCHARIDE CHOLINEPHOSPHOTRANSFERASE LICD"/>
    <property type="match status" value="1"/>
</dbReference>
<evidence type="ECO:0000313" key="3">
    <source>
        <dbReference type="EMBL" id="CAF1420486.1"/>
    </source>
</evidence>
<dbReference type="Proteomes" id="UP000682733">
    <property type="component" value="Unassembled WGS sequence"/>
</dbReference>
<dbReference type="Proteomes" id="UP000677228">
    <property type="component" value="Unassembled WGS sequence"/>
</dbReference>
<dbReference type="Proteomes" id="UP000681722">
    <property type="component" value="Unassembled WGS sequence"/>
</dbReference>
<dbReference type="OrthoDB" id="419198at2759"/>
<sequence>MLFNVQYFYSSTTRFIRSIGSTEDNLKSIFVENLQNDSLLFDILSSSTTTTTTTMRGIFDGDQPRVRRRLFEVFSDTGEVDNSAYLNLTHTICLNINNLSSQSNDPIVIIQPKRSEKYYSIPYDYTLWQTSYNLPRSVTPCEHSIMMKLLLLFDKLCRKYKIQYMMIDGTLLGSYRHHDIIPWDDDIDLLMSVKDKRRLNRAIHKHLIRSHKKTNDIYNIEYFRRWDPEKLFEYYKFYFLSSLKLSTNKWKWPFVDLIFYHENRTHLWHENNFQFTVQKLHIFPLTLRPLGHLWLPAPQSPLDYFESVKYLNVDQECFSQNWSHKYEQLKENSMVACDTLKHIYPFVERNCTKVSCQESLLLNGKVVHVAIIENVAEKESFA</sequence>
<evidence type="ECO:0000313" key="6">
    <source>
        <dbReference type="Proteomes" id="UP000663829"/>
    </source>
</evidence>
<gene>
    <name evidence="3" type="ORF">GPM918_LOCUS33709</name>
    <name evidence="2" type="ORF">OVA965_LOCUS3426</name>
    <name evidence="5" type="ORF">SRO942_LOCUS34396</name>
    <name evidence="4" type="ORF">TMI583_LOCUS3425</name>
</gene>
<dbReference type="Proteomes" id="UP000663829">
    <property type="component" value="Unassembled WGS sequence"/>
</dbReference>
<dbReference type="EMBL" id="CAJNOQ010018163">
    <property type="protein sequence ID" value="CAF1420486.1"/>
    <property type="molecule type" value="Genomic_DNA"/>
</dbReference>
<feature type="domain" description="LicD/FKTN/FKRP nucleotidyltransferase" evidence="1">
    <location>
        <begin position="157"/>
        <end position="224"/>
    </location>
</feature>
<dbReference type="InterPro" id="IPR052942">
    <property type="entry name" value="LPS_cholinephosphotransferase"/>
</dbReference>
<name>A0A815MGY8_9BILA</name>
<proteinExistence type="predicted"/>
<dbReference type="EMBL" id="CAJOBA010000822">
    <property type="protein sequence ID" value="CAF3558881.1"/>
    <property type="molecule type" value="Genomic_DNA"/>
</dbReference>
<evidence type="ECO:0000259" key="1">
    <source>
        <dbReference type="Pfam" id="PF04991"/>
    </source>
</evidence>
<reference evidence="3" key="1">
    <citation type="submission" date="2021-02" db="EMBL/GenBank/DDBJ databases">
        <authorList>
            <person name="Nowell W R."/>
        </authorList>
    </citation>
    <scope>NUCLEOTIDE SEQUENCE</scope>
</reference>
<comment type="caution">
    <text evidence="3">The sequence shown here is derived from an EMBL/GenBank/DDBJ whole genome shotgun (WGS) entry which is preliminary data.</text>
</comment>
<evidence type="ECO:0000313" key="2">
    <source>
        <dbReference type="EMBL" id="CAF0777578.1"/>
    </source>
</evidence>
<protein>
    <recommendedName>
        <fullName evidence="1">LicD/FKTN/FKRP nucleotidyltransferase domain-containing protein</fullName>
    </recommendedName>
</protein>
<dbReference type="InterPro" id="IPR007074">
    <property type="entry name" value="LicD/FKTN/FKRP_NTP_transf"/>
</dbReference>
<dbReference type="EMBL" id="CAJOBC010083588">
    <property type="protein sequence ID" value="CAF4303956.1"/>
    <property type="molecule type" value="Genomic_DNA"/>
</dbReference>
<accession>A0A815MGY8</accession>
<dbReference type="PANTHER" id="PTHR43404:SF2">
    <property type="entry name" value="LIPOPOLYSACCHARIDE CHOLINEPHOSPHOTRANSFERASE LICD"/>
    <property type="match status" value="1"/>
</dbReference>
<dbReference type="Pfam" id="PF04991">
    <property type="entry name" value="LicD"/>
    <property type="match status" value="1"/>
</dbReference>
<dbReference type="SUPFAM" id="SSF81301">
    <property type="entry name" value="Nucleotidyltransferase"/>
    <property type="match status" value="1"/>
</dbReference>
<dbReference type="AlphaFoldDB" id="A0A815MGY8"/>
<dbReference type="InterPro" id="IPR043519">
    <property type="entry name" value="NT_sf"/>
</dbReference>
<organism evidence="3 6">
    <name type="scientific">Didymodactylos carnosus</name>
    <dbReference type="NCBI Taxonomy" id="1234261"/>
    <lineage>
        <taxon>Eukaryota</taxon>
        <taxon>Metazoa</taxon>
        <taxon>Spiralia</taxon>
        <taxon>Gnathifera</taxon>
        <taxon>Rotifera</taxon>
        <taxon>Eurotatoria</taxon>
        <taxon>Bdelloidea</taxon>
        <taxon>Philodinida</taxon>
        <taxon>Philodinidae</taxon>
        <taxon>Didymodactylos</taxon>
    </lineage>
</organism>
<dbReference type="GO" id="GO:0009100">
    <property type="term" value="P:glycoprotein metabolic process"/>
    <property type="evidence" value="ECO:0007669"/>
    <property type="project" value="UniProtKB-ARBA"/>
</dbReference>